<dbReference type="AlphaFoldDB" id="K3ZDC3"/>
<evidence type="ECO:0000313" key="3">
    <source>
        <dbReference type="Proteomes" id="UP000004995"/>
    </source>
</evidence>
<keyword evidence="1" id="KW-1133">Transmembrane helix</keyword>
<reference evidence="3" key="1">
    <citation type="journal article" date="2012" name="Nat. Biotechnol.">
        <title>Reference genome sequence of the model plant Setaria.</title>
        <authorList>
            <person name="Bennetzen J.L."/>
            <person name="Schmutz J."/>
            <person name="Wang H."/>
            <person name="Percifield R."/>
            <person name="Hawkins J."/>
            <person name="Pontaroli A.C."/>
            <person name="Estep M."/>
            <person name="Feng L."/>
            <person name="Vaughn J.N."/>
            <person name="Grimwood J."/>
            <person name="Jenkins J."/>
            <person name="Barry K."/>
            <person name="Lindquist E."/>
            <person name="Hellsten U."/>
            <person name="Deshpande S."/>
            <person name="Wang X."/>
            <person name="Wu X."/>
            <person name="Mitros T."/>
            <person name="Triplett J."/>
            <person name="Yang X."/>
            <person name="Ye C.Y."/>
            <person name="Mauro-Herrera M."/>
            <person name="Wang L."/>
            <person name="Li P."/>
            <person name="Sharma M."/>
            <person name="Sharma R."/>
            <person name="Ronald P.C."/>
            <person name="Panaud O."/>
            <person name="Kellogg E.A."/>
            <person name="Brutnell T.P."/>
            <person name="Doust A.N."/>
            <person name="Tuskan G.A."/>
            <person name="Rokhsar D."/>
            <person name="Devos K.M."/>
        </authorList>
    </citation>
    <scope>NUCLEOTIDE SEQUENCE [LARGE SCALE GENOMIC DNA]</scope>
    <source>
        <strain evidence="3">cv. Yugu1</strain>
    </source>
</reference>
<evidence type="ECO:0000313" key="2">
    <source>
        <dbReference type="EnsemblPlants" id="KQL14300"/>
    </source>
</evidence>
<dbReference type="Gramene" id="KQL14300">
    <property type="protein sequence ID" value="KQL14300"/>
    <property type="gene ID" value="SETIT_024557mg"/>
</dbReference>
<reference evidence="2" key="2">
    <citation type="submission" date="2018-08" db="UniProtKB">
        <authorList>
            <consortium name="EnsemblPlants"/>
        </authorList>
    </citation>
    <scope>IDENTIFICATION</scope>
    <source>
        <strain evidence="2">Yugu1</strain>
    </source>
</reference>
<accession>K3ZDC3</accession>
<sequence length="98" mass="11176">MSPESIIMLQDKKMVISARAPGSKVIPKPEDNKVVIFRDLLFASLCFELDPVVMDILHLFYIYLHQLISNALVHLLVYMWICWTTKIKASAEGFTAAH</sequence>
<keyword evidence="1" id="KW-0812">Transmembrane</keyword>
<dbReference type="InParanoid" id="K3ZDC3"/>
<dbReference type="EMBL" id="AGNK02001548">
    <property type="status" value="NOT_ANNOTATED_CDS"/>
    <property type="molecule type" value="Genomic_DNA"/>
</dbReference>
<dbReference type="EnsemblPlants" id="KQL14300">
    <property type="protein sequence ID" value="KQL14300"/>
    <property type="gene ID" value="SETIT_024557mg"/>
</dbReference>
<evidence type="ECO:0000256" key="1">
    <source>
        <dbReference type="SAM" id="Phobius"/>
    </source>
</evidence>
<proteinExistence type="predicted"/>
<feature type="transmembrane region" description="Helical" evidence="1">
    <location>
        <begin position="60"/>
        <end position="81"/>
    </location>
</feature>
<organism evidence="2 3">
    <name type="scientific">Setaria italica</name>
    <name type="common">Foxtail millet</name>
    <name type="synonym">Panicum italicum</name>
    <dbReference type="NCBI Taxonomy" id="4555"/>
    <lineage>
        <taxon>Eukaryota</taxon>
        <taxon>Viridiplantae</taxon>
        <taxon>Streptophyta</taxon>
        <taxon>Embryophyta</taxon>
        <taxon>Tracheophyta</taxon>
        <taxon>Spermatophyta</taxon>
        <taxon>Magnoliopsida</taxon>
        <taxon>Liliopsida</taxon>
        <taxon>Poales</taxon>
        <taxon>Poaceae</taxon>
        <taxon>PACMAD clade</taxon>
        <taxon>Panicoideae</taxon>
        <taxon>Panicodae</taxon>
        <taxon>Paniceae</taxon>
        <taxon>Cenchrinae</taxon>
        <taxon>Setaria</taxon>
    </lineage>
</organism>
<dbReference type="Proteomes" id="UP000004995">
    <property type="component" value="Unassembled WGS sequence"/>
</dbReference>
<dbReference type="HOGENOM" id="CLU_2337567_0_0_1"/>
<keyword evidence="1" id="KW-0472">Membrane</keyword>
<keyword evidence="3" id="KW-1185">Reference proteome</keyword>
<protein>
    <submittedName>
        <fullName evidence="2">Uncharacterized protein</fullName>
    </submittedName>
</protein>
<name>K3ZDC3_SETIT</name>